<organism evidence="3 4">
    <name type="scientific">Pedobacter psychrophilus</name>
    <dbReference type="NCBI Taxonomy" id="1826909"/>
    <lineage>
        <taxon>Bacteria</taxon>
        <taxon>Pseudomonadati</taxon>
        <taxon>Bacteroidota</taxon>
        <taxon>Sphingobacteriia</taxon>
        <taxon>Sphingobacteriales</taxon>
        <taxon>Sphingobacteriaceae</taxon>
        <taxon>Pedobacter</taxon>
    </lineage>
</organism>
<evidence type="ECO:0000313" key="4">
    <source>
        <dbReference type="Proteomes" id="UP000078459"/>
    </source>
</evidence>
<proteinExistence type="inferred from homology"/>
<dbReference type="Pfam" id="PF00722">
    <property type="entry name" value="Glyco_hydro_16"/>
    <property type="match status" value="1"/>
</dbReference>
<dbReference type="Proteomes" id="UP000078459">
    <property type="component" value="Unassembled WGS sequence"/>
</dbReference>
<comment type="similarity">
    <text evidence="1">Belongs to the glycosyl hydrolase 16 family.</text>
</comment>
<dbReference type="PROSITE" id="PS51762">
    <property type="entry name" value="GH16_2"/>
    <property type="match status" value="1"/>
</dbReference>
<dbReference type="InterPro" id="IPR050546">
    <property type="entry name" value="Glycosyl_Hydrlase_16"/>
</dbReference>
<dbReference type="CDD" id="cd08023">
    <property type="entry name" value="GH16_laminarinase_like"/>
    <property type="match status" value="1"/>
</dbReference>
<sequence>MKKLVIIIMGLLSVSCTEKKDSFIPIKPAPLDEDFTTLVWSDEFNTDGAPDDSKWGYDIGGGGYGNQELQYYTKRPENVIVKDGTLKINALRENYMGNAFTSTRLLSKGKFAFTFGKVEIKAKVPTGVGTWPALWMLGSNIDTNPWPACGEIDIMEHLGRDLNNIYGTLHYPGRFGGSADGGTKRISSAATAFHTYTLEWTSSLVKISVDGDIVHTVSNSSNLPFNKDFFFIINLAMGGNFSGPVYPSVNNATFEVDYIRVYK</sequence>
<dbReference type="PROSITE" id="PS51257">
    <property type="entry name" value="PROKAR_LIPOPROTEIN"/>
    <property type="match status" value="1"/>
</dbReference>
<dbReference type="InterPro" id="IPR000757">
    <property type="entry name" value="Beta-glucanase-like"/>
</dbReference>
<protein>
    <recommendedName>
        <fullName evidence="2">GH16 domain-containing protein</fullName>
    </recommendedName>
</protein>
<dbReference type="InterPro" id="IPR013320">
    <property type="entry name" value="ConA-like_dom_sf"/>
</dbReference>
<comment type="caution">
    <text evidence="3">The sequence shown here is derived from an EMBL/GenBank/DDBJ whole genome shotgun (WGS) entry which is preliminary data.</text>
</comment>
<dbReference type="OrthoDB" id="9809583at2"/>
<dbReference type="PANTHER" id="PTHR10963">
    <property type="entry name" value="GLYCOSYL HYDROLASE-RELATED"/>
    <property type="match status" value="1"/>
</dbReference>
<name>A0A179DEV3_9SPHI</name>
<dbReference type="GO" id="GO:0005975">
    <property type="term" value="P:carbohydrate metabolic process"/>
    <property type="evidence" value="ECO:0007669"/>
    <property type="project" value="InterPro"/>
</dbReference>
<dbReference type="GO" id="GO:0004553">
    <property type="term" value="F:hydrolase activity, hydrolyzing O-glycosyl compounds"/>
    <property type="evidence" value="ECO:0007669"/>
    <property type="project" value="InterPro"/>
</dbReference>
<gene>
    <name evidence="3" type="ORF">A5893_11225</name>
</gene>
<reference evidence="3 4" key="2">
    <citation type="submission" date="2016-06" db="EMBL/GenBank/DDBJ databases">
        <title>Pedobacter psychrophilus sp. nov., isolated from Antarctic fragmentary rock.</title>
        <authorList>
            <person name="Svec P."/>
        </authorList>
    </citation>
    <scope>NUCLEOTIDE SEQUENCE [LARGE SCALE GENOMIC DNA]</scope>
    <source>
        <strain evidence="3 4">CCM 8644</strain>
    </source>
</reference>
<dbReference type="STRING" id="1826909.A5893_11225"/>
<dbReference type="SUPFAM" id="SSF49899">
    <property type="entry name" value="Concanavalin A-like lectins/glucanases"/>
    <property type="match status" value="1"/>
</dbReference>
<evidence type="ECO:0000256" key="1">
    <source>
        <dbReference type="ARBA" id="ARBA00006865"/>
    </source>
</evidence>
<keyword evidence="4" id="KW-1185">Reference proteome</keyword>
<evidence type="ECO:0000259" key="2">
    <source>
        <dbReference type="PROSITE" id="PS51762"/>
    </source>
</evidence>
<evidence type="ECO:0000313" key="3">
    <source>
        <dbReference type="EMBL" id="OAQ39230.1"/>
    </source>
</evidence>
<dbReference type="PANTHER" id="PTHR10963:SF55">
    <property type="entry name" value="GLYCOSIDE HYDROLASE FAMILY 16 PROTEIN"/>
    <property type="match status" value="1"/>
</dbReference>
<reference evidence="3 4" key="1">
    <citation type="submission" date="2016-04" db="EMBL/GenBank/DDBJ databases">
        <authorList>
            <person name="Evans L.H."/>
            <person name="Alamgir A."/>
            <person name="Owens N."/>
            <person name="Weber N.D."/>
            <person name="Virtaneva K."/>
            <person name="Barbian K."/>
            <person name="Babar A."/>
            <person name="Rosenke K."/>
        </authorList>
    </citation>
    <scope>NUCLEOTIDE SEQUENCE [LARGE SCALE GENOMIC DNA]</scope>
    <source>
        <strain evidence="3 4">CCM 8644</strain>
    </source>
</reference>
<dbReference type="EMBL" id="LWHJ01000028">
    <property type="protein sequence ID" value="OAQ39230.1"/>
    <property type="molecule type" value="Genomic_DNA"/>
</dbReference>
<dbReference type="AlphaFoldDB" id="A0A179DEV3"/>
<dbReference type="RefSeq" id="WP_068822756.1">
    <property type="nucleotide sequence ID" value="NZ_LWHJ01000028.1"/>
</dbReference>
<accession>A0A179DEV3</accession>
<feature type="domain" description="GH16" evidence="2">
    <location>
        <begin position="17"/>
        <end position="263"/>
    </location>
</feature>
<dbReference type="Gene3D" id="2.60.120.200">
    <property type="match status" value="1"/>
</dbReference>